<dbReference type="GeneID" id="6189079"/>
<dbReference type="PANTHER" id="PTHR33112">
    <property type="entry name" value="DOMAIN PROTEIN, PUTATIVE-RELATED"/>
    <property type="match status" value="1"/>
</dbReference>
<dbReference type="PANTHER" id="PTHR33112:SF9">
    <property type="entry name" value="HETEROKARYON INCOMPATIBILITY DOMAIN-CONTAINING PROTEIN"/>
    <property type="match status" value="1"/>
</dbReference>
<keyword evidence="5" id="KW-1185">Reference proteome</keyword>
<dbReference type="EMBL" id="CU633866">
    <property type="protein sequence ID" value="CAP64799.1"/>
    <property type="molecule type" value="Genomic_DNA"/>
</dbReference>
<feature type="region of interest" description="Disordered" evidence="1">
    <location>
        <begin position="1"/>
        <end position="60"/>
    </location>
</feature>
<reference evidence="3" key="2">
    <citation type="submission" date="2008-07" db="EMBL/GenBank/DDBJ databases">
        <authorList>
            <person name="Genoscope - CEA"/>
        </authorList>
    </citation>
    <scope>NUCLEOTIDE SEQUENCE</scope>
    <source>
        <strain evidence="3">S mat+</strain>
    </source>
</reference>
<evidence type="ECO:0000313" key="3">
    <source>
        <dbReference type="EMBL" id="CAP64799.1"/>
    </source>
</evidence>
<dbReference type="OrthoDB" id="47007at2759"/>
<protein>
    <submittedName>
        <fullName evidence="3">Podospora anserina S mat+ genomic DNA chromosome 5, supercontig 4</fullName>
    </submittedName>
</protein>
<dbReference type="KEGG" id="pan:PODANSg1914"/>
<accession>B2ALG1</accession>
<dbReference type="Pfam" id="PF06985">
    <property type="entry name" value="HET"/>
    <property type="match status" value="1"/>
</dbReference>
<feature type="compositionally biased region" description="Basic residues" evidence="1">
    <location>
        <begin position="1"/>
        <end position="10"/>
    </location>
</feature>
<evidence type="ECO:0000313" key="4">
    <source>
        <dbReference type="EMBL" id="CDP29309.1"/>
    </source>
</evidence>
<feature type="domain" description="Heterokaryon incompatibility" evidence="2">
    <location>
        <begin position="325"/>
        <end position="478"/>
    </location>
</feature>
<name>B2ALG1_PODAN</name>
<dbReference type="EMBL" id="FO904940">
    <property type="protein sequence ID" value="CDP29309.1"/>
    <property type="molecule type" value="Genomic_DNA"/>
</dbReference>
<dbReference type="InterPro" id="IPR010730">
    <property type="entry name" value="HET"/>
</dbReference>
<sequence>MKKLFRKLKDKKPTGNDQGLSETTSLREALPSIAQDITPPAPIQTPVAQPSPPTTTAPPIEVLPSSNICQICFHLDATHAPRDGNLNTKDPSWAELEYNLPPDTHAAKLVPKSEDLINSANGGCMHCFIVRTALNAIHPGWENEKTILHVFLAPGVPVVVRLEFGSLITTHMSREEALQTYGFDVPVKFTVIVRDPEKPSVDVEIYRPLSPSPSGGSGTPGPGKYPSSPYCQKLYLFCLPIRRVLGFDLSSLVRHVGFGEEIPQCAGNEDSLNFINQRVNECITSHSCEGNNKLLPQLPSRVIWVQAHTPSRIQLVEPTGIRAKYIALSYCWGSVSPDTYLTDARNLESRKAGINYDELPPLLQDVVTCVRALGIEYLWVDRLCIVQGDGGDFSTQAPKMGDIYGDATLTIAAASGESENDRILLERDTKAGPFSLDLKLKGMGTLTLKVRQRTHKIETEYVGGDYGRVSTRAWIWQERLLSSRTVFFTPRALKFECHHHSVWQGYAPGVVGNSWSTHVELASSSHNAWLRLLIEFMKRNITNASDRLPAIESVMKRIAVNTGWSPFWGVFEEKLVESLGWSAIDLKTSSGQASCRMNPGHYAPTWSWASVDGEITYIHVLTDQHYAPLHQVDPLMYELQCRDLDRATGAITMIGSYLIGGIRCTIEPNASYSEESEMTREVGKYRYTHNVRVSGQHPDFLFNPDVPLMSVEGDPNQPYSGSAVRAPYGVNNATEEWTGNCLVLLVARRNKRSLALLLGASLRDIDGAAWERIGLSTSIDVSVWDEEHVKTGPVRVV</sequence>
<feature type="compositionally biased region" description="Polar residues" evidence="1">
    <location>
        <begin position="15"/>
        <end position="26"/>
    </location>
</feature>
<evidence type="ECO:0000256" key="1">
    <source>
        <dbReference type="SAM" id="MobiDB-lite"/>
    </source>
</evidence>
<evidence type="ECO:0000313" key="5">
    <source>
        <dbReference type="Proteomes" id="UP000001197"/>
    </source>
</evidence>
<feature type="compositionally biased region" description="Pro residues" evidence="1">
    <location>
        <begin position="39"/>
        <end position="56"/>
    </location>
</feature>
<gene>
    <name evidence="3" type="ORF">PODANS_5_3520</name>
</gene>
<dbReference type="AlphaFoldDB" id="B2ALG1"/>
<evidence type="ECO:0000259" key="2">
    <source>
        <dbReference type="Pfam" id="PF06985"/>
    </source>
</evidence>
<dbReference type="HOGENOM" id="CLU_002639_8_8_1"/>
<dbReference type="RefSeq" id="XP_001904892.1">
    <property type="nucleotide sequence ID" value="XM_001904857.1"/>
</dbReference>
<dbReference type="eggNOG" id="ENOG502SICY">
    <property type="taxonomic scope" value="Eukaryota"/>
</dbReference>
<dbReference type="Proteomes" id="UP000001197">
    <property type="component" value="Chromosome 5"/>
</dbReference>
<reference evidence="3 5" key="1">
    <citation type="journal article" date="2008" name="Genome Biol.">
        <title>The genome sequence of the model ascomycete fungus Podospora anserina.</title>
        <authorList>
            <person name="Espagne E."/>
            <person name="Lespinet O."/>
            <person name="Malagnac F."/>
            <person name="Da Silva C."/>
            <person name="Jaillon O."/>
            <person name="Porcel B.M."/>
            <person name="Couloux A."/>
            <person name="Aury J.-M."/>
            <person name="Segurens B."/>
            <person name="Poulain J."/>
            <person name="Anthouard V."/>
            <person name="Grossetete S."/>
            <person name="Khalili H."/>
            <person name="Coppin E."/>
            <person name="Dequard-Chablat M."/>
            <person name="Picard M."/>
            <person name="Contamine V."/>
            <person name="Arnaise S."/>
            <person name="Bourdais A."/>
            <person name="Berteaux-Lecellier V."/>
            <person name="Gautheret D."/>
            <person name="de Vries R.P."/>
            <person name="Battaglia E."/>
            <person name="Coutinho P.M."/>
            <person name="Danchin E.G.J."/>
            <person name="Henrissat B."/>
            <person name="El Khoury R."/>
            <person name="Sainsard-Chanet A."/>
            <person name="Boivin A."/>
            <person name="Pinan-Lucarre B."/>
            <person name="Sellem C.H."/>
            <person name="Debuchy R."/>
            <person name="Wincker P."/>
            <person name="Weissenbach J."/>
            <person name="Silar P."/>
        </authorList>
    </citation>
    <scope>NUCLEOTIDE SEQUENCE [LARGE SCALE GENOMIC DNA]</scope>
    <source>
        <strain evidence="5">S / ATCC MYA-4624 / DSM 980 / FGSC 10383</strain>
        <strain evidence="3">S mat+</strain>
    </source>
</reference>
<proteinExistence type="predicted"/>
<reference evidence="5" key="3">
    <citation type="journal article" date="2014" name="Genetics">
        <title>Maintaining two mating types: Structure of the mating type locus and its role in heterokaryosis in Podospora anserina.</title>
        <authorList>
            <person name="Grognet P."/>
            <person name="Bidard F."/>
            <person name="Kuchly C."/>
            <person name="Tong L.C.H."/>
            <person name="Coppin E."/>
            <person name="Benkhali J.A."/>
            <person name="Couloux A."/>
            <person name="Wincker P."/>
            <person name="Debuchy R."/>
            <person name="Silar P."/>
        </authorList>
    </citation>
    <scope>GENOME REANNOTATION</scope>
    <source>
        <strain evidence="5">S / ATCC MYA-4624 / DSM 980 / FGSC 10383</strain>
    </source>
</reference>
<reference evidence="4" key="4">
    <citation type="submission" date="2015-04" db="EMBL/GenBank/DDBJ databases">
        <title>Maintaining two mating types: Structure of the mating type locus and its role in heterokaryosis in Podospora anserina.</title>
        <authorList>
            <person name="Grognet P."/>
            <person name="Bidard F."/>
            <person name="Kuchly C."/>
            <person name="Chan Ho Tong L."/>
            <person name="Coppin E."/>
            <person name="Ait Benkhali J."/>
            <person name="Couloux A."/>
            <person name="Wincker P."/>
            <person name="Debuchy R."/>
            <person name="Silar P."/>
        </authorList>
    </citation>
    <scope>NUCLEOTIDE SEQUENCE</scope>
</reference>
<dbReference type="VEuPathDB" id="FungiDB:PODANS_5_3520"/>
<organism evidence="3">
    <name type="scientific">Podospora anserina (strain S / ATCC MYA-4624 / DSM 980 / FGSC 10383)</name>
    <name type="common">Pleurage anserina</name>
    <dbReference type="NCBI Taxonomy" id="515849"/>
    <lineage>
        <taxon>Eukaryota</taxon>
        <taxon>Fungi</taxon>
        <taxon>Dikarya</taxon>
        <taxon>Ascomycota</taxon>
        <taxon>Pezizomycotina</taxon>
        <taxon>Sordariomycetes</taxon>
        <taxon>Sordariomycetidae</taxon>
        <taxon>Sordariales</taxon>
        <taxon>Podosporaceae</taxon>
        <taxon>Podospora</taxon>
        <taxon>Podospora anserina</taxon>
    </lineage>
</organism>